<evidence type="ECO:0000256" key="17">
    <source>
        <dbReference type="SAM" id="Phobius"/>
    </source>
</evidence>
<dbReference type="InterPro" id="IPR011759">
    <property type="entry name" value="Cyt_c_oxidase_su2_TM_dom"/>
</dbReference>
<dbReference type="GO" id="GO:0005507">
    <property type="term" value="F:copper ion binding"/>
    <property type="evidence" value="ECO:0007669"/>
    <property type="project" value="InterPro"/>
</dbReference>
<dbReference type="Pfam" id="PF00116">
    <property type="entry name" value="COX2"/>
    <property type="match status" value="1"/>
</dbReference>
<keyword evidence="6 15" id="KW-0479">Metal-binding</keyword>
<evidence type="ECO:0000256" key="3">
    <source>
        <dbReference type="ARBA" id="ARBA00022448"/>
    </source>
</evidence>
<dbReference type="InterPro" id="IPR014222">
    <property type="entry name" value="Cyt_c_oxidase_su2"/>
</dbReference>
<evidence type="ECO:0000259" key="18">
    <source>
        <dbReference type="PROSITE" id="PS50857"/>
    </source>
</evidence>
<keyword evidence="3 14" id="KW-0813">Transport</keyword>
<feature type="region of interest" description="Disordered" evidence="16">
    <location>
        <begin position="354"/>
        <end position="411"/>
    </location>
</feature>
<proteinExistence type="inferred from homology"/>
<evidence type="ECO:0000256" key="1">
    <source>
        <dbReference type="ARBA" id="ARBA00004141"/>
    </source>
</evidence>
<evidence type="ECO:0000256" key="5">
    <source>
        <dbReference type="ARBA" id="ARBA00022692"/>
    </source>
</evidence>
<evidence type="ECO:0000313" key="20">
    <source>
        <dbReference type="EMBL" id="SFP77759.1"/>
    </source>
</evidence>
<comment type="cofactor">
    <cofactor evidence="15">
        <name>Cu cation</name>
        <dbReference type="ChEBI" id="CHEBI:23378"/>
    </cofactor>
    <text evidence="15">Binds a copper A center.</text>
</comment>
<dbReference type="InterPro" id="IPR034210">
    <property type="entry name" value="CcO_II_C"/>
</dbReference>
<keyword evidence="11 17" id="KW-0472">Membrane</keyword>
<dbReference type="GO" id="GO:0016491">
    <property type="term" value="F:oxidoreductase activity"/>
    <property type="evidence" value="ECO:0007669"/>
    <property type="project" value="InterPro"/>
</dbReference>
<evidence type="ECO:0000256" key="14">
    <source>
        <dbReference type="RuleBase" id="RU000456"/>
    </source>
</evidence>
<dbReference type="Pfam" id="PF02790">
    <property type="entry name" value="COX2_TM"/>
    <property type="match status" value="1"/>
</dbReference>
<feature type="region of interest" description="Disordered" evidence="16">
    <location>
        <begin position="65"/>
        <end position="84"/>
    </location>
</feature>
<dbReference type="SUPFAM" id="SSF49503">
    <property type="entry name" value="Cupredoxins"/>
    <property type="match status" value="1"/>
</dbReference>
<comment type="subcellular location">
    <subcellularLocation>
        <location evidence="14">Cell membrane</location>
        <topology evidence="14">Multi-pass membrane protein</topology>
    </subcellularLocation>
    <subcellularLocation>
        <location evidence="1">Membrane</location>
        <topology evidence="1">Multi-pass membrane protein</topology>
    </subcellularLocation>
</comment>
<evidence type="ECO:0000256" key="12">
    <source>
        <dbReference type="ARBA" id="ARBA00024688"/>
    </source>
</evidence>
<keyword evidence="8 14" id="KW-0249">Electron transport</keyword>
<feature type="compositionally biased region" description="Polar residues" evidence="16">
    <location>
        <begin position="356"/>
        <end position="373"/>
    </location>
</feature>
<dbReference type="NCBIfam" id="TIGR02866">
    <property type="entry name" value="CoxB"/>
    <property type="match status" value="1"/>
</dbReference>
<dbReference type="AlphaFoldDB" id="A0A1I5T407"/>
<gene>
    <name evidence="20" type="ORF">SAMN04488241_10731</name>
</gene>
<reference evidence="20 21" key="1">
    <citation type="submission" date="2016-10" db="EMBL/GenBank/DDBJ databases">
        <authorList>
            <person name="de Groot N.N."/>
        </authorList>
    </citation>
    <scope>NUCLEOTIDE SEQUENCE [LARGE SCALE GENOMIC DNA]</scope>
    <source>
        <strain evidence="20 21">CGMCC 1.9113</strain>
    </source>
</reference>
<feature type="domain" description="Cytochrome oxidase subunit II transmembrane region profile" evidence="19">
    <location>
        <begin position="106"/>
        <end position="202"/>
    </location>
</feature>
<accession>A0A1I5T407</accession>
<keyword evidence="10 15" id="KW-0186">Copper</keyword>
<dbReference type="PANTHER" id="PTHR22888:SF9">
    <property type="entry name" value="CYTOCHROME C OXIDASE SUBUNIT 2"/>
    <property type="match status" value="1"/>
</dbReference>
<keyword evidence="21" id="KW-1185">Reference proteome</keyword>
<protein>
    <recommendedName>
        <fullName evidence="15">Cytochrome c oxidase subunit 2</fullName>
        <ecNumber evidence="15">7.1.1.9</ecNumber>
    </recommendedName>
</protein>
<dbReference type="InterPro" id="IPR045187">
    <property type="entry name" value="CcO_II"/>
</dbReference>
<dbReference type="CDD" id="cd13912">
    <property type="entry name" value="CcO_II_C"/>
    <property type="match status" value="1"/>
</dbReference>
<organism evidence="20 21">
    <name type="scientific">Sphingomonas rubra</name>
    <dbReference type="NCBI Taxonomy" id="634430"/>
    <lineage>
        <taxon>Bacteria</taxon>
        <taxon>Pseudomonadati</taxon>
        <taxon>Pseudomonadota</taxon>
        <taxon>Alphaproteobacteria</taxon>
        <taxon>Sphingomonadales</taxon>
        <taxon>Sphingomonadaceae</taxon>
        <taxon>Sphingomonas</taxon>
    </lineage>
</organism>
<feature type="transmembrane region" description="Helical" evidence="17">
    <location>
        <begin position="132"/>
        <end position="153"/>
    </location>
</feature>
<comment type="catalytic activity">
    <reaction evidence="13 15">
        <text>4 Fe(II)-[cytochrome c] + O2 + 8 H(+)(in) = 4 Fe(III)-[cytochrome c] + 2 H2O + 4 H(+)(out)</text>
        <dbReference type="Rhea" id="RHEA:11436"/>
        <dbReference type="Rhea" id="RHEA-COMP:10350"/>
        <dbReference type="Rhea" id="RHEA-COMP:14399"/>
        <dbReference type="ChEBI" id="CHEBI:15377"/>
        <dbReference type="ChEBI" id="CHEBI:15378"/>
        <dbReference type="ChEBI" id="CHEBI:15379"/>
        <dbReference type="ChEBI" id="CHEBI:29033"/>
        <dbReference type="ChEBI" id="CHEBI:29034"/>
        <dbReference type="EC" id="7.1.1.9"/>
    </reaction>
</comment>
<evidence type="ECO:0000256" key="4">
    <source>
        <dbReference type="ARBA" id="ARBA00022660"/>
    </source>
</evidence>
<keyword evidence="7" id="KW-1278">Translocase</keyword>
<dbReference type="PANTHER" id="PTHR22888">
    <property type="entry name" value="CYTOCHROME C OXIDASE, SUBUNIT II"/>
    <property type="match status" value="1"/>
</dbReference>
<feature type="compositionally biased region" description="Low complexity" evidence="16">
    <location>
        <begin position="386"/>
        <end position="404"/>
    </location>
</feature>
<evidence type="ECO:0000256" key="9">
    <source>
        <dbReference type="ARBA" id="ARBA00022989"/>
    </source>
</evidence>
<keyword evidence="5 14" id="KW-0812">Transmembrane</keyword>
<evidence type="ECO:0000256" key="16">
    <source>
        <dbReference type="SAM" id="MobiDB-lite"/>
    </source>
</evidence>
<dbReference type="InterPro" id="IPR002429">
    <property type="entry name" value="CcO_II-like_C"/>
</dbReference>
<feature type="transmembrane region" description="Helical" evidence="17">
    <location>
        <begin position="28"/>
        <end position="48"/>
    </location>
</feature>
<keyword evidence="4 14" id="KW-0679">Respiratory chain</keyword>
<dbReference type="PROSITE" id="PS00078">
    <property type="entry name" value="COX2"/>
    <property type="match status" value="1"/>
</dbReference>
<dbReference type="PROSITE" id="PS50857">
    <property type="entry name" value="COX2_CUA"/>
    <property type="match status" value="1"/>
</dbReference>
<dbReference type="Proteomes" id="UP000199586">
    <property type="component" value="Unassembled WGS sequence"/>
</dbReference>
<comment type="function">
    <text evidence="12 15">Subunits I and II form the functional core of the enzyme complex. Electrons originating in cytochrome c are transferred via heme a and Cu(A) to the binuclear center formed by heme a3 and Cu(B).</text>
</comment>
<evidence type="ECO:0000313" key="21">
    <source>
        <dbReference type="Proteomes" id="UP000199586"/>
    </source>
</evidence>
<dbReference type="InterPro" id="IPR001505">
    <property type="entry name" value="Copper_CuA"/>
</dbReference>
<dbReference type="Gene3D" id="2.60.40.420">
    <property type="entry name" value="Cupredoxins - blue copper proteins"/>
    <property type="match status" value="1"/>
</dbReference>
<dbReference type="InterPro" id="IPR008972">
    <property type="entry name" value="Cupredoxin"/>
</dbReference>
<dbReference type="PROSITE" id="PS50999">
    <property type="entry name" value="COX2_TM"/>
    <property type="match status" value="1"/>
</dbReference>
<dbReference type="GO" id="GO:0005886">
    <property type="term" value="C:plasma membrane"/>
    <property type="evidence" value="ECO:0007669"/>
    <property type="project" value="UniProtKB-SubCell"/>
</dbReference>
<dbReference type="EC" id="7.1.1.9" evidence="15"/>
<dbReference type="EMBL" id="FOXP01000007">
    <property type="protein sequence ID" value="SFP77759.1"/>
    <property type="molecule type" value="Genomic_DNA"/>
</dbReference>
<keyword evidence="9 17" id="KW-1133">Transmembrane helix</keyword>
<evidence type="ECO:0000259" key="19">
    <source>
        <dbReference type="PROSITE" id="PS50999"/>
    </source>
</evidence>
<evidence type="ECO:0000256" key="10">
    <source>
        <dbReference type="ARBA" id="ARBA00023008"/>
    </source>
</evidence>
<evidence type="ECO:0000256" key="11">
    <source>
        <dbReference type="ARBA" id="ARBA00023136"/>
    </source>
</evidence>
<evidence type="ECO:0000256" key="15">
    <source>
        <dbReference type="RuleBase" id="RU004024"/>
    </source>
</evidence>
<evidence type="ECO:0000256" key="6">
    <source>
        <dbReference type="ARBA" id="ARBA00022723"/>
    </source>
</evidence>
<dbReference type="SUPFAM" id="SSF81464">
    <property type="entry name" value="Cytochrome c oxidase subunit II-like, transmembrane region"/>
    <property type="match status" value="1"/>
</dbReference>
<dbReference type="Gene3D" id="1.10.287.90">
    <property type="match status" value="1"/>
</dbReference>
<sequence length="411" mass="42379">MPKQAGGVVLADNNGVTTGMRRHGFKSIAMAAGLALAGLSSVAGHAAAPAPVGAVASPAPQAAAEPGGVSNIAPTTAGATPAAAPASPLLAQDGAPAVRIDPLVGHPQDGVFGLQTQVTKNGEFAHWMHNVVLFPVITIISLFVLALLVWVVMRYRASANAIPSKTSHNTLIEVLWTLLPVVILVLIAVPSIGLLQAQFKPAPVGAVTLKAIGNQWYWTYQYPDHGGFEITANMLKERNEVAAGERARTDADGPRLLATDNRIVLPVGVPIRLITTSNDVIHSWAVPAFWIKLDAVPGRLNETSFTIEKPGLYFGQCSELCGARHAYMPIAVQAVPAPQFAAWVAAKGGTMPAAGQASNKVIPQPGADSNPTEPATDYKAPPAGPNPATATTPATPQGATQNPAGAGNAGQ</sequence>
<dbReference type="PRINTS" id="PR01166">
    <property type="entry name" value="CYCOXIDASEII"/>
</dbReference>
<evidence type="ECO:0000256" key="7">
    <source>
        <dbReference type="ARBA" id="ARBA00022967"/>
    </source>
</evidence>
<feature type="transmembrane region" description="Helical" evidence="17">
    <location>
        <begin position="174"/>
        <end position="195"/>
    </location>
</feature>
<dbReference type="InterPro" id="IPR036257">
    <property type="entry name" value="Cyt_c_oxidase_su2_TM_sf"/>
</dbReference>
<comment type="similarity">
    <text evidence="2 14">Belongs to the cytochrome c oxidase subunit 2 family.</text>
</comment>
<dbReference type="GO" id="GO:0004129">
    <property type="term" value="F:cytochrome-c oxidase activity"/>
    <property type="evidence" value="ECO:0007669"/>
    <property type="project" value="UniProtKB-EC"/>
</dbReference>
<dbReference type="GO" id="GO:0042773">
    <property type="term" value="P:ATP synthesis coupled electron transport"/>
    <property type="evidence" value="ECO:0007669"/>
    <property type="project" value="TreeGrafter"/>
</dbReference>
<name>A0A1I5T407_9SPHN</name>
<evidence type="ECO:0000256" key="8">
    <source>
        <dbReference type="ARBA" id="ARBA00022982"/>
    </source>
</evidence>
<evidence type="ECO:0000256" key="2">
    <source>
        <dbReference type="ARBA" id="ARBA00007866"/>
    </source>
</evidence>
<feature type="domain" description="Cytochrome oxidase subunit II copper A binding" evidence="18">
    <location>
        <begin position="204"/>
        <end position="346"/>
    </location>
</feature>
<dbReference type="STRING" id="634430.SAMN04488241_10731"/>
<evidence type="ECO:0000256" key="13">
    <source>
        <dbReference type="ARBA" id="ARBA00047816"/>
    </source>
</evidence>